<sequence>MSLIAAALVFIVANFFIQGNPVSPVASDKLVGLETNSTENLKSSNASVTSKPNGTTIEDNRKVNSSTTISHLLRKLWSASTQKPGWWHYRMCMGQPCALKRI</sequence>
<organism evidence="3 4">
    <name type="scientific">Haemonchus contortus</name>
    <name type="common">Barber pole worm</name>
    <dbReference type="NCBI Taxonomy" id="6289"/>
    <lineage>
        <taxon>Eukaryota</taxon>
        <taxon>Metazoa</taxon>
        <taxon>Ecdysozoa</taxon>
        <taxon>Nematoda</taxon>
        <taxon>Chromadorea</taxon>
        <taxon>Rhabditida</taxon>
        <taxon>Rhabditina</taxon>
        <taxon>Rhabditomorpha</taxon>
        <taxon>Strongyloidea</taxon>
        <taxon>Trichostrongylidae</taxon>
        <taxon>Haemonchus</taxon>
    </lineage>
</organism>
<feature type="signal peptide" evidence="2">
    <location>
        <begin position="1"/>
        <end position="19"/>
    </location>
</feature>
<evidence type="ECO:0000313" key="4">
    <source>
        <dbReference type="WBParaSite" id="HCON_00140550-00001"/>
    </source>
</evidence>
<accession>A0A7I4YW70</accession>
<dbReference type="WBParaSite" id="HCON_00140550-00001">
    <property type="protein sequence ID" value="HCON_00140550-00001"/>
    <property type="gene ID" value="HCON_00140550"/>
</dbReference>
<feature type="region of interest" description="Disordered" evidence="1">
    <location>
        <begin position="41"/>
        <end position="60"/>
    </location>
</feature>
<evidence type="ECO:0000256" key="2">
    <source>
        <dbReference type="SAM" id="SignalP"/>
    </source>
</evidence>
<dbReference type="AlphaFoldDB" id="A0A7I4YW70"/>
<name>A0A7I4YW70_HAECO</name>
<feature type="chain" id="PRO_5029796252" evidence="2">
    <location>
        <begin position="20"/>
        <end position="102"/>
    </location>
</feature>
<keyword evidence="2" id="KW-0732">Signal</keyword>
<protein>
    <submittedName>
        <fullName evidence="4">Secreted protein</fullName>
    </submittedName>
</protein>
<evidence type="ECO:0000313" key="3">
    <source>
        <dbReference type="Proteomes" id="UP000025227"/>
    </source>
</evidence>
<keyword evidence="3" id="KW-1185">Reference proteome</keyword>
<dbReference type="Proteomes" id="UP000025227">
    <property type="component" value="Unplaced"/>
</dbReference>
<reference evidence="4" key="1">
    <citation type="submission" date="2020-12" db="UniProtKB">
        <authorList>
            <consortium name="WormBaseParasite"/>
        </authorList>
    </citation>
    <scope>IDENTIFICATION</scope>
    <source>
        <strain evidence="4">MHco3</strain>
    </source>
</reference>
<evidence type="ECO:0000256" key="1">
    <source>
        <dbReference type="SAM" id="MobiDB-lite"/>
    </source>
</evidence>
<proteinExistence type="predicted"/>